<dbReference type="GO" id="GO:0031410">
    <property type="term" value="C:cytoplasmic vesicle"/>
    <property type="evidence" value="ECO:0007669"/>
    <property type="project" value="UniProtKB-KW"/>
</dbReference>
<feature type="region of interest" description="Disordered" evidence="11">
    <location>
        <begin position="1"/>
        <end position="25"/>
    </location>
</feature>
<evidence type="ECO:0000256" key="2">
    <source>
        <dbReference type="ARBA" id="ARBA00007293"/>
    </source>
</evidence>
<dbReference type="InterPro" id="IPR004241">
    <property type="entry name" value="Atg8-like"/>
</dbReference>
<evidence type="ECO:0000256" key="1">
    <source>
        <dbReference type="ARBA" id="ARBA00004419"/>
    </source>
</evidence>
<feature type="compositionally biased region" description="Basic and acidic residues" evidence="11">
    <location>
        <begin position="1"/>
        <end position="11"/>
    </location>
</feature>
<dbReference type="Gene3D" id="3.10.20.90">
    <property type="entry name" value="Phosphatidylinositol 3-kinase Catalytic Subunit, Chain A, domain 1"/>
    <property type="match status" value="1"/>
</dbReference>
<dbReference type="PANTHER" id="PTHR10969">
    <property type="entry name" value="MICROTUBULE-ASSOCIATED PROTEINS 1A/1B LIGHT CHAIN 3-RELATED"/>
    <property type="match status" value="1"/>
</dbReference>
<dbReference type="OMA" id="SMEMTPF"/>
<sequence>MLRFQSDDRPFKQRKSLASQMQETTDIRTKYPSKIPVVLERYQKEKTLPQLSRVKFLVSGDLSMSQFVYSLRARLSLTATQAFYLLVDNKSLPCLSLTVAEVYEANKDDDGFLYITYASQDTFGDIGP</sequence>
<evidence type="ECO:0000256" key="7">
    <source>
        <dbReference type="ARBA" id="ARBA00023329"/>
    </source>
</evidence>
<keyword evidence="13" id="KW-1185">Reference proteome</keyword>
<reference evidence="12" key="2">
    <citation type="submission" date="2025-08" db="UniProtKB">
        <authorList>
            <consortium name="Ensembl"/>
        </authorList>
    </citation>
    <scope>IDENTIFICATION</scope>
</reference>
<dbReference type="GO" id="GO:0005776">
    <property type="term" value="C:autophagosome"/>
    <property type="evidence" value="ECO:0007669"/>
    <property type="project" value="UniProtKB-SubCell"/>
</dbReference>
<feature type="lipid moiety-binding region" description="Phosphatidylserine amidated glycine; alternate" evidence="9">
    <location>
        <position position="124"/>
    </location>
</feature>
<evidence type="ECO:0000256" key="8">
    <source>
        <dbReference type="ARBA" id="ARBA00037868"/>
    </source>
</evidence>
<dbReference type="InterPro" id="IPR029071">
    <property type="entry name" value="Ubiquitin-like_domsf"/>
</dbReference>
<evidence type="ECO:0000256" key="3">
    <source>
        <dbReference type="ARBA" id="ARBA00022490"/>
    </source>
</evidence>
<organism evidence="12 13">
    <name type="scientific">Podarcis muralis</name>
    <name type="common">Wall lizard</name>
    <name type="synonym">Lacerta muralis</name>
    <dbReference type="NCBI Taxonomy" id="64176"/>
    <lineage>
        <taxon>Eukaryota</taxon>
        <taxon>Metazoa</taxon>
        <taxon>Chordata</taxon>
        <taxon>Craniata</taxon>
        <taxon>Vertebrata</taxon>
        <taxon>Euteleostomi</taxon>
        <taxon>Lepidosauria</taxon>
        <taxon>Squamata</taxon>
        <taxon>Bifurcata</taxon>
        <taxon>Unidentata</taxon>
        <taxon>Episquamata</taxon>
        <taxon>Laterata</taxon>
        <taxon>Lacertibaenia</taxon>
        <taxon>Lacertidae</taxon>
        <taxon>Podarcis</taxon>
    </lineage>
</organism>
<evidence type="ECO:0000313" key="13">
    <source>
        <dbReference type="Proteomes" id="UP000472272"/>
    </source>
</evidence>
<dbReference type="RefSeq" id="XP_028577520.1">
    <property type="nucleotide sequence ID" value="XM_028721687.1"/>
</dbReference>
<keyword evidence="6 9" id="KW-0449">Lipoprotein</keyword>
<dbReference type="Pfam" id="PF02991">
    <property type="entry name" value="ATG8"/>
    <property type="match status" value="1"/>
</dbReference>
<evidence type="ECO:0000256" key="4">
    <source>
        <dbReference type="ARBA" id="ARBA00023006"/>
    </source>
</evidence>
<keyword evidence="5" id="KW-0472">Membrane</keyword>
<protein>
    <submittedName>
        <fullName evidence="12">Microtubule-associated proteins 1A/1B light chain 3C-like</fullName>
    </submittedName>
</protein>
<dbReference type="Proteomes" id="UP000472272">
    <property type="component" value="Chromosome 3"/>
</dbReference>
<dbReference type="GeneTree" id="ENSGT00940000161852"/>
<keyword evidence="4 10" id="KW-0072">Autophagy</keyword>
<comment type="subcellular location">
    <subcellularLocation>
        <location evidence="1">Cytoplasmic vesicle</location>
        <location evidence="1">Autophagosome</location>
    </subcellularLocation>
    <subcellularLocation>
        <location evidence="8">Endomembrane system</location>
        <topology evidence="8">Lipid-anchor</topology>
    </subcellularLocation>
</comment>
<dbReference type="GeneID" id="114593314"/>
<name>A0A670HPT4_PODMU</name>
<evidence type="ECO:0000256" key="9">
    <source>
        <dbReference type="PIRSR" id="PIRSR604241-50"/>
    </source>
</evidence>
<dbReference type="SUPFAM" id="SSF54236">
    <property type="entry name" value="Ubiquitin-like"/>
    <property type="match status" value="1"/>
</dbReference>
<dbReference type="AlphaFoldDB" id="A0A670HPT4"/>
<dbReference type="Ensembl" id="ENSPMRT00000001646.1">
    <property type="protein sequence ID" value="ENSPMRP00000001546.1"/>
    <property type="gene ID" value="ENSPMRG00000001161.1"/>
</dbReference>
<accession>A0A670HPT4</accession>
<reference evidence="12" key="3">
    <citation type="submission" date="2025-09" db="UniProtKB">
        <authorList>
            <consortium name="Ensembl"/>
        </authorList>
    </citation>
    <scope>IDENTIFICATION</scope>
</reference>
<evidence type="ECO:0000256" key="10">
    <source>
        <dbReference type="RuleBase" id="RU004384"/>
    </source>
</evidence>
<dbReference type="FunFam" id="3.10.20.90:FF:000149">
    <property type="entry name" value="microtubule-associated proteins 1A/1B light chain 3C"/>
    <property type="match status" value="1"/>
</dbReference>
<proteinExistence type="inferred from homology"/>
<gene>
    <name evidence="12" type="primary">LOC114593314</name>
</gene>
<evidence type="ECO:0000256" key="5">
    <source>
        <dbReference type="ARBA" id="ARBA00023136"/>
    </source>
</evidence>
<dbReference type="GO" id="GO:0016236">
    <property type="term" value="P:macroautophagy"/>
    <property type="evidence" value="ECO:0007669"/>
    <property type="project" value="UniProtKB-ARBA"/>
</dbReference>
<evidence type="ECO:0000256" key="11">
    <source>
        <dbReference type="SAM" id="MobiDB-lite"/>
    </source>
</evidence>
<comment type="similarity">
    <text evidence="2 10">Belongs to the ATG8 family.</text>
</comment>
<keyword evidence="7" id="KW-0968">Cytoplasmic vesicle</keyword>
<reference evidence="12 13" key="1">
    <citation type="journal article" date="2019" name="Proc. Natl. Acad. Sci. U.S.A.">
        <title>Regulatory changes in pterin and carotenoid genes underlie balanced color polymorphisms in the wall lizard.</title>
        <authorList>
            <person name="Andrade P."/>
            <person name="Pinho C."/>
            <person name="Perez I de Lanuza G."/>
            <person name="Afonso S."/>
            <person name="Brejcha J."/>
            <person name="Rubin C.J."/>
            <person name="Wallerman O."/>
            <person name="Pereira P."/>
            <person name="Sabatino S.J."/>
            <person name="Bellati A."/>
            <person name="Pellitteri-Rosa D."/>
            <person name="Bosakova Z."/>
            <person name="Bunikis I."/>
            <person name="Carretero M.A."/>
            <person name="Feiner N."/>
            <person name="Marsik P."/>
            <person name="Pauperio F."/>
            <person name="Salvi D."/>
            <person name="Soler L."/>
            <person name="While G.M."/>
            <person name="Uller T."/>
            <person name="Font E."/>
            <person name="Andersson L."/>
            <person name="Carneiro M."/>
        </authorList>
    </citation>
    <scope>NUCLEOTIDE SEQUENCE</scope>
</reference>
<dbReference type="GO" id="GO:0006950">
    <property type="term" value="P:response to stress"/>
    <property type="evidence" value="ECO:0007669"/>
    <property type="project" value="UniProtKB-ARBA"/>
</dbReference>
<dbReference type="GO" id="GO:0012505">
    <property type="term" value="C:endomembrane system"/>
    <property type="evidence" value="ECO:0007669"/>
    <property type="project" value="UniProtKB-SubCell"/>
</dbReference>
<evidence type="ECO:0000256" key="6">
    <source>
        <dbReference type="ARBA" id="ARBA00023288"/>
    </source>
</evidence>
<keyword evidence="3" id="KW-0963">Cytoplasm</keyword>
<evidence type="ECO:0000313" key="12">
    <source>
        <dbReference type="Ensembl" id="ENSPMRP00000001546.1"/>
    </source>
</evidence>